<dbReference type="SUPFAM" id="SSF103473">
    <property type="entry name" value="MFS general substrate transporter"/>
    <property type="match status" value="1"/>
</dbReference>
<name>A0A5B8U865_9ACTN</name>
<dbReference type="Proteomes" id="UP000321805">
    <property type="component" value="Chromosome"/>
</dbReference>
<evidence type="ECO:0000313" key="11">
    <source>
        <dbReference type="Proteomes" id="UP000321805"/>
    </source>
</evidence>
<keyword evidence="3" id="KW-0813">Transport</keyword>
<feature type="transmembrane region" description="Helical" evidence="8">
    <location>
        <begin position="363"/>
        <end position="385"/>
    </location>
</feature>
<feature type="transmembrane region" description="Helical" evidence="8">
    <location>
        <begin position="246"/>
        <end position="266"/>
    </location>
</feature>
<reference evidence="10 11" key="1">
    <citation type="journal article" date="2018" name="J. Microbiol.">
        <title>Baekduia soli gen. nov., sp. nov., a novel bacterium isolated from the soil of Baekdu Mountain and proposal of a novel family name, Baekduiaceae fam. nov.</title>
        <authorList>
            <person name="An D.S."/>
            <person name="Siddiqi M.Z."/>
            <person name="Kim K.H."/>
            <person name="Yu H.S."/>
            <person name="Im W.T."/>
        </authorList>
    </citation>
    <scope>NUCLEOTIDE SEQUENCE [LARGE SCALE GENOMIC DNA]</scope>
    <source>
        <strain evidence="10 11">BR7-21</strain>
    </source>
</reference>
<feature type="transmembrane region" description="Helical" evidence="8">
    <location>
        <begin position="49"/>
        <end position="68"/>
    </location>
</feature>
<evidence type="ECO:0000256" key="1">
    <source>
        <dbReference type="ARBA" id="ARBA00004651"/>
    </source>
</evidence>
<proteinExistence type="inferred from homology"/>
<feature type="transmembrane region" description="Helical" evidence="8">
    <location>
        <begin position="298"/>
        <end position="324"/>
    </location>
</feature>
<dbReference type="Gene3D" id="1.20.1250.20">
    <property type="entry name" value="MFS general substrate transporter like domains"/>
    <property type="match status" value="1"/>
</dbReference>
<evidence type="ECO:0000256" key="6">
    <source>
        <dbReference type="ARBA" id="ARBA00022989"/>
    </source>
</evidence>
<evidence type="ECO:0000313" key="10">
    <source>
        <dbReference type="EMBL" id="QEC49309.1"/>
    </source>
</evidence>
<feature type="transmembrane region" description="Helical" evidence="8">
    <location>
        <begin position="273"/>
        <end position="292"/>
    </location>
</feature>
<dbReference type="KEGG" id="bsol:FSW04_18145"/>
<keyword evidence="7 8" id="KW-0472">Membrane</keyword>
<protein>
    <submittedName>
        <fullName evidence="10">MFS transporter</fullName>
    </submittedName>
</protein>
<evidence type="ECO:0000256" key="4">
    <source>
        <dbReference type="ARBA" id="ARBA00022475"/>
    </source>
</evidence>
<feature type="transmembrane region" description="Helical" evidence="8">
    <location>
        <begin position="108"/>
        <end position="126"/>
    </location>
</feature>
<dbReference type="GO" id="GO:0022857">
    <property type="term" value="F:transmembrane transporter activity"/>
    <property type="evidence" value="ECO:0007669"/>
    <property type="project" value="InterPro"/>
</dbReference>
<organism evidence="10 11">
    <name type="scientific">Baekduia soli</name>
    <dbReference type="NCBI Taxonomy" id="496014"/>
    <lineage>
        <taxon>Bacteria</taxon>
        <taxon>Bacillati</taxon>
        <taxon>Actinomycetota</taxon>
        <taxon>Thermoleophilia</taxon>
        <taxon>Solirubrobacterales</taxon>
        <taxon>Baekduiaceae</taxon>
        <taxon>Baekduia</taxon>
    </lineage>
</organism>
<evidence type="ECO:0000256" key="7">
    <source>
        <dbReference type="ARBA" id="ARBA00023136"/>
    </source>
</evidence>
<feature type="transmembrane region" description="Helical" evidence="8">
    <location>
        <begin position="9"/>
        <end position="29"/>
    </location>
</feature>
<dbReference type="OrthoDB" id="63984at2"/>
<dbReference type="AlphaFoldDB" id="A0A5B8U865"/>
<dbReference type="EMBL" id="CP042430">
    <property type="protein sequence ID" value="QEC49309.1"/>
    <property type="molecule type" value="Genomic_DNA"/>
</dbReference>
<evidence type="ECO:0000256" key="8">
    <source>
        <dbReference type="SAM" id="Phobius"/>
    </source>
</evidence>
<keyword evidence="6 8" id="KW-1133">Transmembrane helix</keyword>
<comment type="subcellular location">
    <subcellularLocation>
        <location evidence="1">Cell membrane</location>
        <topology evidence="1">Multi-pass membrane protein</topology>
    </subcellularLocation>
</comment>
<feature type="transmembrane region" description="Helical" evidence="8">
    <location>
        <begin position="138"/>
        <end position="159"/>
    </location>
</feature>
<keyword evidence="5 8" id="KW-0812">Transmembrane</keyword>
<dbReference type="CDD" id="cd17324">
    <property type="entry name" value="MFS_NepI_like"/>
    <property type="match status" value="1"/>
</dbReference>
<dbReference type="InterPro" id="IPR011701">
    <property type="entry name" value="MFS"/>
</dbReference>
<feature type="transmembrane region" description="Helical" evidence="8">
    <location>
        <begin position="336"/>
        <end position="357"/>
    </location>
</feature>
<keyword evidence="11" id="KW-1185">Reference proteome</keyword>
<dbReference type="RefSeq" id="WP_146921672.1">
    <property type="nucleotide sequence ID" value="NZ_CP042430.1"/>
</dbReference>
<accession>A0A5B8U865</accession>
<gene>
    <name evidence="10" type="ORF">FSW04_18145</name>
</gene>
<evidence type="ECO:0000256" key="2">
    <source>
        <dbReference type="ARBA" id="ARBA00008335"/>
    </source>
</evidence>
<sequence>MAGAAGRPAVLGGMGPFLLGAAAMFTAMYSTQAILPQLGRDFGVSPSQAGLTVSVVIGALAAGAWLWGPLSDRIGRRASLVLASALLVVPSLLVAVAPTFGLLLAARVLQGLCMPGLLTVGVPYVTEAFTARIGTRAMGYYVSSLVVGGFVGRVGVALATALVGWRVALGAVAALPLLATVVMRRSLPPEPDLPRSSGLSGATLRRLLGNRALIAATVAGSASFGSFLGVFSYLDFRLERAPFGLSAAQIGLVFGLWIMGAAGPAAGRLAGHVGWRAVAGGALGLAATGITISLVPVLAVVVAGLALVALGNFCCVTAAQLGVAASTDRDRGIASALYFSVYYVAGALGGYVPGLAWEAWGWVGVWVLVLAAQLTGIAVVGATAVRGRRSP</sequence>
<dbReference type="InterPro" id="IPR020846">
    <property type="entry name" value="MFS_dom"/>
</dbReference>
<evidence type="ECO:0000256" key="3">
    <source>
        <dbReference type="ARBA" id="ARBA00022448"/>
    </source>
</evidence>
<evidence type="ECO:0000256" key="5">
    <source>
        <dbReference type="ARBA" id="ARBA00022692"/>
    </source>
</evidence>
<feature type="transmembrane region" description="Helical" evidence="8">
    <location>
        <begin position="165"/>
        <end position="183"/>
    </location>
</feature>
<dbReference type="PANTHER" id="PTHR43271:SF2">
    <property type="entry name" value="BLL2771 PROTEIN"/>
    <property type="match status" value="1"/>
</dbReference>
<dbReference type="Pfam" id="PF07690">
    <property type="entry name" value="MFS_1"/>
    <property type="match status" value="1"/>
</dbReference>
<feature type="transmembrane region" description="Helical" evidence="8">
    <location>
        <begin position="212"/>
        <end position="234"/>
    </location>
</feature>
<feature type="domain" description="Major facilitator superfamily (MFS) profile" evidence="9">
    <location>
        <begin position="8"/>
        <end position="390"/>
    </location>
</feature>
<keyword evidence="4" id="KW-1003">Cell membrane</keyword>
<dbReference type="PANTHER" id="PTHR43271">
    <property type="entry name" value="BLL2771 PROTEIN"/>
    <property type="match status" value="1"/>
</dbReference>
<dbReference type="PROSITE" id="PS50850">
    <property type="entry name" value="MFS"/>
    <property type="match status" value="1"/>
</dbReference>
<comment type="similarity">
    <text evidence="2">Belongs to the major facilitator superfamily.</text>
</comment>
<evidence type="ECO:0000259" key="9">
    <source>
        <dbReference type="PROSITE" id="PS50850"/>
    </source>
</evidence>
<dbReference type="GO" id="GO:0005886">
    <property type="term" value="C:plasma membrane"/>
    <property type="evidence" value="ECO:0007669"/>
    <property type="project" value="UniProtKB-SubCell"/>
</dbReference>
<dbReference type="InterPro" id="IPR036259">
    <property type="entry name" value="MFS_trans_sf"/>
</dbReference>
<feature type="transmembrane region" description="Helical" evidence="8">
    <location>
        <begin position="80"/>
        <end position="102"/>
    </location>
</feature>